<dbReference type="SUPFAM" id="SSF48452">
    <property type="entry name" value="TPR-like"/>
    <property type="match status" value="3"/>
</dbReference>
<proteinExistence type="inferred from homology"/>
<dbReference type="Pfam" id="PF25872">
    <property type="entry name" value="HTH_77"/>
    <property type="match status" value="1"/>
</dbReference>
<feature type="non-terminal residue" evidence="7">
    <location>
        <position position="1197"/>
    </location>
</feature>
<dbReference type="RefSeq" id="WP_282539588.1">
    <property type="nucleotide sequence ID" value="NZ_JASCIS010000061.1"/>
</dbReference>
<feature type="compositionally biased region" description="Basic and acidic residues" evidence="5">
    <location>
        <begin position="784"/>
        <end position="815"/>
    </location>
</feature>
<evidence type="ECO:0000313" key="7">
    <source>
        <dbReference type="EMBL" id="MDI3423757.1"/>
    </source>
</evidence>
<protein>
    <submittedName>
        <fullName evidence="7">BTAD domain-containing putative transcriptional regulator</fullName>
    </submittedName>
</protein>
<dbReference type="InterPro" id="IPR027417">
    <property type="entry name" value="P-loop_NTPase"/>
</dbReference>
<dbReference type="Pfam" id="PF00486">
    <property type="entry name" value="Trans_reg_C"/>
    <property type="match status" value="1"/>
</dbReference>
<sequence length="1197" mass="127272">MRFGVLGPLAVWRADGDLATVPEAKVRALLADLLVTPRQVVSADRLVDDLWGETPPARPAAALQTLVSRLRKALAAAGEDGLVVHRPPGYQLRVSDDAMDAERFLALADRARRAADPRERAAGFAEALAEWRGPAFAGFADEPFARAAAARLEEERLLVHEEQAEARLQLGEHGPLAGELRELTERHPLRERLRAAHMRALYGSGRPGEALAVYQEVRRLLADELGLEPGPELAALQRQILNQEGQEGLSASATPVVVPAAQAESLRPPPVAAKLPVPLSGLIGRSRSVADVRALLVTERLVTLTGPGGVGKTRLALEVAGTSETYEPETYEPETYEPETYEPETYEPETYDSGPQFPDGVRLVELSGAARSAEASGPAVDELAEVAAVALGIRDDARTGALPPSAAGSPHPLADRLADALRDRRLLLVLDNCEHVIEAVAALARLLLQAAPGVRLLATSREPLGLAGEQLWPVAPLGVPEPGAALPDVTRSSAVRLFVARAAAASPGFTLSEGNAEAVATICRRMDGIPLAVELAATRLRVLGTDALAERLDDRFGLLTSGRRDAPARQQTLRAVIDWSWDLLTAAERAVLRRLAVHPDGCTLDAAEALCSGGGVKPGEVVDLLARLVDRSLVVVADSTQRPAASEEPRPRYRLLESVAAYCLEQLRATPPEQHPAGEQSYGGGPATEYDHMRQAHLRYYVELAGRAESGLRGADQQRCLHRLDAEAANLRAALDTAAATGEAGLALRLVRALSWYWFLRGRLTEAKRCLATALAIGQTPAATERRTGAAGAERRTGAAGAERRTGTAGAERRTGAAGADRAHVAAWHAGMVLLSGDPLGSGRAGRVPLRLYEEMTDVGEIGRVGPGWFLAHAATMFGALEVGEELVRRTLADARTAGDRWGVAAALSVRGVQRYVRGELAASRSDAAESLARFRELGDRWGQLQATGVLGRLAEIEGDYRSAEAEHENGLRIAEELGLWTEASVRWSELGRIALLDGDHARAERLHHNGRRLAVQHADHRAQEFAEVGLALGARRQGRWADAERYLRPWLKWNRRFEAENGTALILAELGFLAELRGDHAAALALQTEGLTAARATGDPRAVALALEGLAGAHHLAGRSEVAARLLGSAHRARTDVRAPLPPAERGDVDRITTAVRTTLGESAFAAAFVSGGGEGGGGTEGGEGIEGGEGGGSAS</sequence>
<dbReference type="InterPro" id="IPR058852">
    <property type="entry name" value="HTH_77"/>
</dbReference>
<dbReference type="PROSITE" id="PS51755">
    <property type="entry name" value="OMPR_PHOB"/>
    <property type="match status" value="1"/>
</dbReference>
<dbReference type="SMART" id="SM00862">
    <property type="entry name" value="Trans_reg_C"/>
    <property type="match status" value="1"/>
</dbReference>
<evidence type="ECO:0000256" key="5">
    <source>
        <dbReference type="SAM" id="MobiDB-lite"/>
    </source>
</evidence>
<feature type="region of interest" description="Disordered" evidence="5">
    <location>
        <begin position="782"/>
        <end position="818"/>
    </location>
</feature>
<evidence type="ECO:0000256" key="2">
    <source>
        <dbReference type="ARBA" id="ARBA00023012"/>
    </source>
</evidence>
<gene>
    <name evidence="7" type="ORF">QIT00_35315</name>
</gene>
<dbReference type="InterPro" id="IPR005158">
    <property type="entry name" value="BTAD"/>
</dbReference>
<feature type="region of interest" description="Disordered" evidence="5">
    <location>
        <begin position="1172"/>
        <end position="1197"/>
    </location>
</feature>
<dbReference type="InterPro" id="IPR011990">
    <property type="entry name" value="TPR-like_helical_dom_sf"/>
</dbReference>
<comment type="similarity">
    <text evidence="1">Belongs to the AfsR/DnrI/RedD regulatory family.</text>
</comment>
<keyword evidence="3 4" id="KW-0238">DNA-binding</keyword>
<dbReference type="InterPro" id="IPR016032">
    <property type="entry name" value="Sig_transdc_resp-reg_C-effctor"/>
</dbReference>
<dbReference type="SUPFAM" id="SSF52540">
    <property type="entry name" value="P-loop containing nucleoside triphosphate hydrolases"/>
    <property type="match status" value="1"/>
</dbReference>
<comment type="caution">
    <text evidence="7">The sequence shown here is derived from an EMBL/GenBank/DDBJ whole genome shotgun (WGS) entry which is preliminary data.</text>
</comment>
<organism evidence="7 8">
    <name type="scientific">Streptomyces luteolus</name>
    <dbReference type="NCBI Taxonomy" id="3043615"/>
    <lineage>
        <taxon>Bacteria</taxon>
        <taxon>Bacillati</taxon>
        <taxon>Actinomycetota</taxon>
        <taxon>Actinomycetes</taxon>
        <taxon>Kitasatosporales</taxon>
        <taxon>Streptomycetaceae</taxon>
        <taxon>Streptomyces</taxon>
    </lineage>
</organism>
<evidence type="ECO:0000256" key="3">
    <source>
        <dbReference type="ARBA" id="ARBA00023125"/>
    </source>
</evidence>
<evidence type="ECO:0000313" key="8">
    <source>
        <dbReference type="Proteomes" id="UP001237105"/>
    </source>
</evidence>
<dbReference type="PANTHER" id="PTHR47691">
    <property type="entry name" value="REGULATOR-RELATED"/>
    <property type="match status" value="1"/>
</dbReference>
<dbReference type="PANTHER" id="PTHR47691:SF3">
    <property type="entry name" value="HTH-TYPE TRANSCRIPTIONAL REGULATOR RV0890C-RELATED"/>
    <property type="match status" value="1"/>
</dbReference>
<name>A0ABT6T790_9ACTN</name>
<evidence type="ECO:0000256" key="1">
    <source>
        <dbReference type="ARBA" id="ARBA00005820"/>
    </source>
</evidence>
<dbReference type="SUPFAM" id="SSF46894">
    <property type="entry name" value="C-terminal effector domain of the bipartite response regulators"/>
    <property type="match status" value="1"/>
</dbReference>
<reference evidence="7 8" key="1">
    <citation type="submission" date="2023-05" db="EMBL/GenBank/DDBJ databases">
        <title>Draft genome sequence of Streptomyces sp. B-S-A12 isolated from a cave soil in Thailand.</title>
        <authorList>
            <person name="Chamroensaksri N."/>
            <person name="Muangham S."/>
        </authorList>
    </citation>
    <scope>NUCLEOTIDE SEQUENCE [LARGE SCALE GENOMIC DNA]</scope>
    <source>
        <strain evidence="7 8">B-S-A12</strain>
    </source>
</reference>
<dbReference type="Proteomes" id="UP001237105">
    <property type="component" value="Unassembled WGS sequence"/>
</dbReference>
<evidence type="ECO:0000259" key="6">
    <source>
        <dbReference type="PROSITE" id="PS51755"/>
    </source>
</evidence>
<dbReference type="EMBL" id="JASCIS010000061">
    <property type="protein sequence ID" value="MDI3423757.1"/>
    <property type="molecule type" value="Genomic_DNA"/>
</dbReference>
<feature type="domain" description="OmpR/PhoB-type" evidence="6">
    <location>
        <begin position="1"/>
        <end position="94"/>
    </location>
</feature>
<dbReference type="InterPro" id="IPR036388">
    <property type="entry name" value="WH-like_DNA-bd_sf"/>
</dbReference>
<evidence type="ECO:0000256" key="4">
    <source>
        <dbReference type="PROSITE-ProRule" id="PRU01091"/>
    </source>
</evidence>
<feature type="DNA-binding region" description="OmpR/PhoB-type" evidence="4">
    <location>
        <begin position="1"/>
        <end position="94"/>
    </location>
</feature>
<keyword evidence="8" id="KW-1185">Reference proteome</keyword>
<dbReference type="Pfam" id="PF03704">
    <property type="entry name" value="BTAD"/>
    <property type="match status" value="1"/>
</dbReference>
<accession>A0ABT6T790</accession>
<keyword evidence="2" id="KW-0902">Two-component regulatory system</keyword>
<dbReference type="InterPro" id="IPR001867">
    <property type="entry name" value="OmpR/PhoB-type_DNA-bd"/>
</dbReference>
<dbReference type="Gene3D" id="1.25.40.10">
    <property type="entry name" value="Tetratricopeptide repeat domain"/>
    <property type="match status" value="2"/>
</dbReference>
<dbReference type="CDD" id="cd15831">
    <property type="entry name" value="BTAD"/>
    <property type="match status" value="1"/>
</dbReference>
<dbReference type="Gene3D" id="1.10.10.10">
    <property type="entry name" value="Winged helix-like DNA-binding domain superfamily/Winged helix DNA-binding domain"/>
    <property type="match status" value="1"/>
</dbReference>
<dbReference type="SMART" id="SM01043">
    <property type="entry name" value="BTAD"/>
    <property type="match status" value="1"/>
</dbReference>
<dbReference type="Gene3D" id="3.40.50.300">
    <property type="entry name" value="P-loop containing nucleotide triphosphate hydrolases"/>
    <property type="match status" value="1"/>
</dbReference>